<feature type="signal peptide" evidence="1">
    <location>
        <begin position="1"/>
        <end position="21"/>
    </location>
</feature>
<reference evidence="2 3" key="2">
    <citation type="submission" date="2018-11" db="EMBL/GenBank/DDBJ databases">
        <authorList>
            <consortium name="Pathogen Informatics"/>
        </authorList>
    </citation>
    <scope>NUCLEOTIDE SEQUENCE [LARGE SCALE GENOMIC DNA]</scope>
</reference>
<dbReference type="WBParaSite" id="NBR_0001474201-mRNA-1">
    <property type="protein sequence ID" value="NBR_0001474201-mRNA-1"/>
    <property type="gene ID" value="NBR_0001474201"/>
</dbReference>
<reference evidence="4" key="1">
    <citation type="submission" date="2017-02" db="UniProtKB">
        <authorList>
            <consortium name="WormBaseParasite"/>
        </authorList>
    </citation>
    <scope>IDENTIFICATION</scope>
</reference>
<keyword evidence="1" id="KW-0732">Signal</keyword>
<name>A0A0N4YDN4_NIPBR</name>
<protein>
    <submittedName>
        <fullName evidence="4">Secreted protein</fullName>
    </submittedName>
</protein>
<evidence type="ECO:0000313" key="4">
    <source>
        <dbReference type="WBParaSite" id="NBR_0001474201-mRNA-1"/>
    </source>
</evidence>
<feature type="chain" id="PRO_5043125546" evidence="1">
    <location>
        <begin position="22"/>
        <end position="131"/>
    </location>
</feature>
<dbReference type="Proteomes" id="UP000271162">
    <property type="component" value="Unassembled WGS sequence"/>
</dbReference>
<sequence>MAQWGVASLQLLPALVGSIPAQVSYSRLNRLLLPNDNIDRAIAHVVKRLSSCCLRWCPCCYTEFDEPAAVVESSRPALDVVVHQNPRRLIQKATTGAPPITKEMTTTTMLTSLDVITPPNGAFWTFFSFHH</sequence>
<accession>A0A0N4YDN4</accession>
<proteinExistence type="predicted"/>
<evidence type="ECO:0000313" key="2">
    <source>
        <dbReference type="EMBL" id="VDL78332.1"/>
    </source>
</evidence>
<dbReference type="AlphaFoldDB" id="A0A0N4YDN4"/>
<evidence type="ECO:0000313" key="3">
    <source>
        <dbReference type="Proteomes" id="UP000271162"/>
    </source>
</evidence>
<evidence type="ECO:0000256" key="1">
    <source>
        <dbReference type="SAM" id="SignalP"/>
    </source>
</evidence>
<dbReference type="EMBL" id="UYSL01021473">
    <property type="protein sequence ID" value="VDL78332.1"/>
    <property type="molecule type" value="Genomic_DNA"/>
</dbReference>
<organism evidence="4">
    <name type="scientific">Nippostrongylus brasiliensis</name>
    <name type="common">Rat hookworm</name>
    <dbReference type="NCBI Taxonomy" id="27835"/>
    <lineage>
        <taxon>Eukaryota</taxon>
        <taxon>Metazoa</taxon>
        <taxon>Ecdysozoa</taxon>
        <taxon>Nematoda</taxon>
        <taxon>Chromadorea</taxon>
        <taxon>Rhabditida</taxon>
        <taxon>Rhabditina</taxon>
        <taxon>Rhabditomorpha</taxon>
        <taxon>Strongyloidea</taxon>
        <taxon>Heligmosomidae</taxon>
        <taxon>Nippostrongylus</taxon>
    </lineage>
</organism>
<gene>
    <name evidence="2" type="ORF">NBR_LOCUS14743</name>
</gene>
<keyword evidence="3" id="KW-1185">Reference proteome</keyword>